<proteinExistence type="predicted"/>
<organism evidence="4 5">
    <name type="scientific">Candidatus Roizmanbacteria bacterium RIFCSPLOWO2_01_FULL_44_13</name>
    <dbReference type="NCBI Taxonomy" id="1802069"/>
    <lineage>
        <taxon>Bacteria</taxon>
        <taxon>Candidatus Roizmaniibacteriota</taxon>
    </lineage>
</organism>
<keyword evidence="1" id="KW-0068">Autocatalytic cleavage</keyword>
<dbReference type="EMBL" id="MGAT01000024">
    <property type="protein sequence ID" value="OGK52427.1"/>
    <property type="molecule type" value="Genomic_DNA"/>
</dbReference>
<dbReference type="PANTHER" id="PTHR40084:SF1">
    <property type="entry name" value="PHOSPHOTRANSFERASE"/>
    <property type="match status" value="1"/>
</dbReference>
<dbReference type="InterPro" id="IPR004042">
    <property type="entry name" value="Intein_endonuc_central"/>
</dbReference>
<evidence type="ECO:0000259" key="3">
    <source>
        <dbReference type="PROSITE" id="PS50819"/>
    </source>
</evidence>
<evidence type="ECO:0000256" key="1">
    <source>
        <dbReference type="ARBA" id="ARBA00022813"/>
    </source>
</evidence>
<dbReference type="Gene3D" id="2.170.16.10">
    <property type="entry name" value="Hedgehog/Intein (Hint) domain"/>
    <property type="match status" value="1"/>
</dbReference>
<dbReference type="InterPro" id="IPR027434">
    <property type="entry name" value="Homing_endonucl"/>
</dbReference>
<dbReference type="PROSITE" id="PS50819">
    <property type="entry name" value="INTEIN_ENDONUCLEASE"/>
    <property type="match status" value="1"/>
</dbReference>
<evidence type="ECO:0000313" key="4">
    <source>
        <dbReference type="EMBL" id="OGK52427.1"/>
    </source>
</evidence>
<dbReference type="InterPro" id="IPR004860">
    <property type="entry name" value="LAGLIDADG_dom"/>
</dbReference>
<comment type="caution">
    <text evidence="4">The sequence shown here is derived from an EMBL/GenBank/DDBJ whole genome shotgun (WGS) entry which is preliminary data.</text>
</comment>
<dbReference type="SUPFAM" id="SSF51294">
    <property type="entry name" value="Hedgehog/intein (Hint) domain"/>
    <property type="match status" value="1"/>
</dbReference>
<dbReference type="Pfam" id="PF14528">
    <property type="entry name" value="LAGLIDADG_3"/>
    <property type="match status" value="1"/>
</dbReference>
<dbReference type="PANTHER" id="PTHR40084">
    <property type="entry name" value="PHOSPHOHYDROLASE, PHP FAMILY"/>
    <property type="match status" value="1"/>
</dbReference>
<dbReference type="InterPro" id="IPR036844">
    <property type="entry name" value="Hint_dom_sf"/>
</dbReference>
<dbReference type="PROSITE" id="PS50818">
    <property type="entry name" value="INTEIN_C_TER"/>
    <property type="match status" value="1"/>
</dbReference>
<evidence type="ECO:0000313" key="5">
    <source>
        <dbReference type="Proteomes" id="UP000178857"/>
    </source>
</evidence>
<dbReference type="GO" id="GO:0004519">
    <property type="term" value="F:endonuclease activity"/>
    <property type="evidence" value="ECO:0007669"/>
    <property type="project" value="InterPro"/>
</dbReference>
<dbReference type="CDD" id="cd19067">
    <property type="entry name" value="PfuEndoQ-like"/>
    <property type="match status" value="1"/>
</dbReference>
<protein>
    <recommendedName>
        <fullName evidence="3">DOD-type homing endonuclease domain-containing protein</fullName>
    </recommendedName>
</protein>
<feature type="domain" description="DOD-type homing endonuclease" evidence="3">
    <location>
        <begin position="300"/>
        <end position="431"/>
    </location>
</feature>
<reference evidence="4 5" key="1">
    <citation type="journal article" date="2016" name="Nat. Commun.">
        <title>Thousands of microbial genomes shed light on interconnected biogeochemical processes in an aquifer system.</title>
        <authorList>
            <person name="Anantharaman K."/>
            <person name="Brown C.T."/>
            <person name="Hug L.A."/>
            <person name="Sharon I."/>
            <person name="Castelle C.J."/>
            <person name="Probst A.J."/>
            <person name="Thomas B.C."/>
            <person name="Singh A."/>
            <person name="Wilkins M.J."/>
            <person name="Karaoz U."/>
            <person name="Brodie E.L."/>
            <person name="Williams K.H."/>
            <person name="Hubbard S.S."/>
            <person name="Banfield J.F."/>
        </authorList>
    </citation>
    <scope>NUCLEOTIDE SEQUENCE [LARGE SCALE GENOMIC DNA]</scope>
</reference>
<keyword evidence="2" id="KW-0651">Protein splicing</keyword>
<dbReference type="SUPFAM" id="SSF55608">
    <property type="entry name" value="Homing endonucleases"/>
    <property type="match status" value="1"/>
</dbReference>
<dbReference type="InterPro" id="IPR030934">
    <property type="entry name" value="Intein_C"/>
</dbReference>
<name>A0A1F7JA08_9BACT</name>
<gene>
    <name evidence="4" type="ORF">A2970_01215</name>
</gene>
<evidence type="ECO:0000256" key="2">
    <source>
        <dbReference type="ARBA" id="ARBA00023000"/>
    </source>
</evidence>
<dbReference type="Proteomes" id="UP000178857">
    <property type="component" value="Unassembled WGS sequence"/>
</dbReference>
<sequence length="822" mass="94657">MQIIADLQLHSKYSRAVSPDMTLSEISRWSAVKGIELVATGDWTHPLWFKFIKDQLKETSSGIFTLKERPNETQFLLSTEISSIYTQGGKVRRVHNLIFSPSIATSEKIIKELIHRGCNLMADGRPIVGVSSVDLLKMVLEIDDKVLFIPAHCLPRGQLIETRDGLKEIDKVIKNDQVLTHAGNYRKVKKTLKRLTKESIYKITPWYYSQGAETTGEHPYLAIKTIKKCPSTGDKCIPFGEHQKRCYNKLYEKYKKEWIQAKNLEIGDFICFPIIRNIILKKNILVSNKSIKIDEDFCLLIGYFLSEGCVDSKGGITFTFSGKESEYVKDVVFLMNKVFNINHHRIYRRKGTYSYELIFYSKTVAKFLGEQFYIKDGLKNASTKIIPNWMIYLPQELQKVMLTSWLQGDNGYTSSINLVSSINKIALRLGIIPYISVNKKEDFNNRAHFYRNRSIKANFDSYQIKFSFIKDEFGLINLPEFKRFKAKLNRRHGFMDSNYVYLPIRKIEKKFYNGYVYNLEVEKDNSYSTWVATIHNCWTPWFAVFGSKSGFDSLYECFGDYDRYIYAIETGLSSDPIMNWQIKELENRSIVSFSDAHSGPKLGREATVFTGDDANFTYGDIADAIKQEPDGKLKIGYTIEFFPEEGKYHWTGHRACDVKYSAAETKEKGTTCPVCGRALTVGVENRVLELSEKLLTEKDLLYAQNNVGLTFVHDKDKKRKPFVSLIPLLEVLLEVTGHSQVKSQREYERLTAEASEFDILLRKTYEEIEALGGAKLKKAIQIVRERKVFVDPGYDGVFGKVQIFKEANEEARKNQENQQTLF</sequence>
<accession>A0A1F7JA08</accession>
<dbReference type="STRING" id="1802069.A2970_01215"/>
<dbReference type="AlphaFoldDB" id="A0A1F7JA08"/>
<dbReference type="Gene3D" id="3.10.28.10">
    <property type="entry name" value="Homing endonucleases"/>
    <property type="match status" value="1"/>
</dbReference>